<accession>H2XQP5</accession>
<reference evidence="7" key="3">
    <citation type="submission" date="2025-09" db="UniProtKB">
        <authorList>
            <consortium name="Ensembl"/>
        </authorList>
    </citation>
    <scope>IDENTIFICATION</scope>
</reference>
<evidence type="ECO:0000256" key="3">
    <source>
        <dbReference type="ARBA" id="ARBA00022989"/>
    </source>
</evidence>
<feature type="transmembrane region" description="Helical" evidence="5">
    <location>
        <begin position="106"/>
        <end position="124"/>
    </location>
</feature>
<feature type="transmembrane region" description="Helical" evidence="5">
    <location>
        <begin position="21"/>
        <end position="40"/>
    </location>
</feature>
<evidence type="ECO:0000313" key="8">
    <source>
        <dbReference type="Proteomes" id="UP000008144"/>
    </source>
</evidence>
<evidence type="ECO:0000259" key="6">
    <source>
        <dbReference type="PROSITE" id="PS50850"/>
    </source>
</evidence>
<feature type="domain" description="Major facilitator superfamily (MFS) profile" evidence="6">
    <location>
        <begin position="1"/>
        <end position="139"/>
    </location>
</feature>
<dbReference type="GeneTree" id="ENSGT00940000162538"/>
<dbReference type="PROSITE" id="PS50850">
    <property type="entry name" value="MFS"/>
    <property type="match status" value="1"/>
</dbReference>
<evidence type="ECO:0000256" key="1">
    <source>
        <dbReference type="ARBA" id="ARBA00004141"/>
    </source>
</evidence>
<evidence type="ECO:0000256" key="4">
    <source>
        <dbReference type="ARBA" id="ARBA00023136"/>
    </source>
</evidence>
<feature type="transmembrane region" description="Helical" evidence="5">
    <location>
        <begin position="79"/>
        <end position="100"/>
    </location>
</feature>
<dbReference type="InterPro" id="IPR036259">
    <property type="entry name" value="MFS_trans_sf"/>
</dbReference>
<dbReference type="Ensembl" id="ENSCINT00000032207.1">
    <property type="protein sequence ID" value="ENSCINP00000031979.1"/>
    <property type="gene ID" value="ENSCING00000018607.1"/>
</dbReference>
<protein>
    <recommendedName>
        <fullName evidence="6">Major facilitator superfamily (MFS) profile domain-containing protein</fullName>
    </recommendedName>
</protein>
<proteinExistence type="predicted"/>
<dbReference type="Proteomes" id="UP000008144">
    <property type="component" value="Unassembled WGS sequence"/>
</dbReference>
<comment type="subcellular location">
    <subcellularLocation>
        <location evidence="1">Membrane</location>
        <topology evidence="1">Multi-pass membrane protein</topology>
    </subcellularLocation>
</comment>
<dbReference type="InterPro" id="IPR020846">
    <property type="entry name" value="MFS_dom"/>
</dbReference>
<organism evidence="7 8">
    <name type="scientific">Ciona intestinalis</name>
    <name type="common">Transparent sea squirt</name>
    <name type="synonym">Ascidia intestinalis</name>
    <dbReference type="NCBI Taxonomy" id="7719"/>
    <lineage>
        <taxon>Eukaryota</taxon>
        <taxon>Metazoa</taxon>
        <taxon>Chordata</taxon>
        <taxon>Tunicata</taxon>
        <taxon>Ascidiacea</taxon>
        <taxon>Phlebobranchia</taxon>
        <taxon>Cionidae</taxon>
        <taxon>Ciona</taxon>
    </lineage>
</organism>
<dbReference type="InParanoid" id="H2XQP5"/>
<dbReference type="HOGENOM" id="CLU_153566_0_0_1"/>
<keyword evidence="3 5" id="KW-1133">Transmembrane helix</keyword>
<reference evidence="8" key="1">
    <citation type="journal article" date="2002" name="Science">
        <title>The draft genome of Ciona intestinalis: insights into chordate and vertebrate origins.</title>
        <authorList>
            <person name="Dehal P."/>
            <person name="Satou Y."/>
            <person name="Campbell R.K."/>
            <person name="Chapman J."/>
            <person name="Degnan B."/>
            <person name="De Tomaso A."/>
            <person name="Davidson B."/>
            <person name="Di Gregorio A."/>
            <person name="Gelpke M."/>
            <person name="Goodstein D.M."/>
            <person name="Harafuji N."/>
            <person name="Hastings K.E."/>
            <person name="Ho I."/>
            <person name="Hotta K."/>
            <person name="Huang W."/>
            <person name="Kawashima T."/>
            <person name="Lemaire P."/>
            <person name="Martinez D."/>
            <person name="Meinertzhagen I.A."/>
            <person name="Necula S."/>
            <person name="Nonaka M."/>
            <person name="Putnam N."/>
            <person name="Rash S."/>
            <person name="Saiga H."/>
            <person name="Satake M."/>
            <person name="Terry A."/>
            <person name="Yamada L."/>
            <person name="Wang H.G."/>
            <person name="Awazu S."/>
            <person name="Azumi K."/>
            <person name="Boore J."/>
            <person name="Branno M."/>
            <person name="Chin-Bow S."/>
            <person name="DeSantis R."/>
            <person name="Doyle S."/>
            <person name="Francino P."/>
            <person name="Keys D.N."/>
            <person name="Haga S."/>
            <person name="Hayashi H."/>
            <person name="Hino K."/>
            <person name="Imai K.S."/>
            <person name="Inaba K."/>
            <person name="Kano S."/>
            <person name="Kobayashi K."/>
            <person name="Kobayashi M."/>
            <person name="Lee B.I."/>
            <person name="Makabe K.W."/>
            <person name="Manohar C."/>
            <person name="Matassi G."/>
            <person name="Medina M."/>
            <person name="Mochizuki Y."/>
            <person name="Mount S."/>
            <person name="Morishita T."/>
            <person name="Miura S."/>
            <person name="Nakayama A."/>
            <person name="Nishizaka S."/>
            <person name="Nomoto H."/>
            <person name="Ohta F."/>
            <person name="Oishi K."/>
            <person name="Rigoutsos I."/>
            <person name="Sano M."/>
            <person name="Sasaki A."/>
            <person name="Sasakura Y."/>
            <person name="Shoguchi E."/>
            <person name="Shin-i T."/>
            <person name="Spagnuolo A."/>
            <person name="Stainier D."/>
            <person name="Suzuki M.M."/>
            <person name="Tassy O."/>
            <person name="Takatori N."/>
            <person name="Tokuoka M."/>
            <person name="Yagi K."/>
            <person name="Yoshizaki F."/>
            <person name="Wada S."/>
            <person name="Zhang C."/>
            <person name="Hyatt P.D."/>
            <person name="Larimer F."/>
            <person name="Detter C."/>
            <person name="Doggett N."/>
            <person name="Glavina T."/>
            <person name="Hawkins T."/>
            <person name="Richardson P."/>
            <person name="Lucas S."/>
            <person name="Kohara Y."/>
            <person name="Levine M."/>
            <person name="Satoh N."/>
            <person name="Rokhsar D.S."/>
        </authorList>
    </citation>
    <scope>NUCLEOTIDE SEQUENCE [LARGE SCALE GENOMIC DNA]</scope>
</reference>
<reference evidence="7" key="2">
    <citation type="submission" date="2025-08" db="UniProtKB">
        <authorList>
            <consortium name="Ensembl"/>
        </authorList>
    </citation>
    <scope>IDENTIFICATION</scope>
</reference>
<evidence type="ECO:0000313" key="7">
    <source>
        <dbReference type="Ensembl" id="ENSCINP00000031979.1"/>
    </source>
</evidence>
<dbReference type="InterPro" id="IPR005828">
    <property type="entry name" value="MFS_sugar_transport-like"/>
</dbReference>
<dbReference type="GO" id="GO:0016020">
    <property type="term" value="C:membrane"/>
    <property type="evidence" value="ECO:0007669"/>
    <property type="project" value="UniProtKB-SubCell"/>
</dbReference>
<keyword evidence="8" id="KW-1185">Reference proteome</keyword>
<dbReference type="Gene3D" id="1.20.1250.20">
    <property type="entry name" value="MFS general substrate transporter like domains"/>
    <property type="match status" value="1"/>
</dbReference>
<dbReference type="Pfam" id="PF00083">
    <property type="entry name" value="Sugar_tr"/>
    <property type="match status" value="1"/>
</dbReference>
<dbReference type="AlphaFoldDB" id="H2XQP5"/>
<name>H2XQP5_CIOIN</name>
<dbReference type="PANTHER" id="PTHR24064">
    <property type="entry name" value="SOLUTE CARRIER FAMILY 22 MEMBER"/>
    <property type="match status" value="1"/>
</dbReference>
<sequence length="139" mass="15255">MLVGSFLFGSTADRFGRKPTIIATFIGTLGCMVGVTFSTTVEMYTVFRTGTALFLAGASIGSFVYVIEIVPQKWVGAFGLMYQGIFTCGYMNLSALAFIWRDWHEIMGVATILSAPYLIIALVIPESPRWQFTNGKDKA</sequence>
<dbReference type="GO" id="GO:0022857">
    <property type="term" value="F:transmembrane transporter activity"/>
    <property type="evidence" value="ECO:0007669"/>
    <property type="project" value="InterPro"/>
</dbReference>
<keyword evidence="4 5" id="KW-0472">Membrane</keyword>
<dbReference type="SUPFAM" id="SSF103473">
    <property type="entry name" value="MFS general substrate transporter"/>
    <property type="match status" value="1"/>
</dbReference>
<evidence type="ECO:0000256" key="5">
    <source>
        <dbReference type="SAM" id="Phobius"/>
    </source>
</evidence>
<keyword evidence="2 5" id="KW-0812">Transmembrane</keyword>
<evidence type="ECO:0000256" key="2">
    <source>
        <dbReference type="ARBA" id="ARBA00022692"/>
    </source>
</evidence>
<feature type="transmembrane region" description="Helical" evidence="5">
    <location>
        <begin position="46"/>
        <end position="67"/>
    </location>
</feature>